<keyword evidence="8" id="KW-0472">Membrane</keyword>
<keyword evidence="7" id="KW-0560">Oxidoreductase</keyword>
<accession>A0A9P4KDT9</accession>
<dbReference type="GO" id="GO:0004497">
    <property type="term" value="F:monooxygenase activity"/>
    <property type="evidence" value="ECO:0007669"/>
    <property type="project" value="UniProtKB-KW"/>
</dbReference>
<dbReference type="GO" id="GO:0016705">
    <property type="term" value="F:oxidoreductase activity, acting on paired donors, with incorporation or reduction of molecular oxygen"/>
    <property type="evidence" value="ECO:0007669"/>
    <property type="project" value="InterPro"/>
</dbReference>
<dbReference type="InterPro" id="IPR050121">
    <property type="entry name" value="Cytochrome_P450_monoxygenase"/>
</dbReference>
<dbReference type="PROSITE" id="PS00086">
    <property type="entry name" value="CYTOCHROME_P450"/>
    <property type="match status" value="1"/>
</dbReference>
<dbReference type="PANTHER" id="PTHR24305:SF210">
    <property type="entry name" value="CYTOCHROME P450 MONOOXYGENASE ASQL-RELATED"/>
    <property type="match status" value="1"/>
</dbReference>
<evidence type="ECO:0000313" key="9">
    <source>
        <dbReference type="EMBL" id="KAF2264625.1"/>
    </source>
</evidence>
<feature type="transmembrane region" description="Helical" evidence="8">
    <location>
        <begin position="12"/>
        <end position="34"/>
    </location>
</feature>
<evidence type="ECO:0000256" key="5">
    <source>
        <dbReference type="ARBA" id="ARBA00023004"/>
    </source>
</evidence>
<name>A0A9P4KDT9_9PLEO</name>
<dbReference type="InterPro" id="IPR001128">
    <property type="entry name" value="Cyt_P450"/>
</dbReference>
<dbReference type="Gene3D" id="1.10.630.10">
    <property type="entry name" value="Cytochrome P450"/>
    <property type="match status" value="1"/>
</dbReference>
<evidence type="ECO:0000256" key="6">
    <source>
        <dbReference type="PIRSR" id="PIRSR602401-1"/>
    </source>
</evidence>
<protein>
    <submittedName>
        <fullName evidence="9">Cytochrome P450</fullName>
    </submittedName>
</protein>
<dbReference type="AlphaFoldDB" id="A0A9P4KDT9"/>
<evidence type="ECO:0000313" key="10">
    <source>
        <dbReference type="Proteomes" id="UP000800093"/>
    </source>
</evidence>
<dbReference type="Pfam" id="PF00067">
    <property type="entry name" value="p450"/>
    <property type="match status" value="1"/>
</dbReference>
<comment type="cofactor">
    <cofactor evidence="1 6">
        <name>heme</name>
        <dbReference type="ChEBI" id="CHEBI:30413"/>
    </cofactor>
</comment>
<dbReference type="SUPFAM" id="SSF48264">
    <property type="entry name" value="Cytochrome P450"/>
    <property type="match status" value="1"/>
</dbReference>
<organism evidence="9 10">
    <name type="scientific">Lojkania enalia</name>
    <dbReference type="NCBI Taxonomy" id="147567"/>
    <lineage>
        <taxon>Eukaryota</taxon>
        <taxon>Fungi</taxon>
        <taxon>Dikarya</taxon>
        <taxon>Ascomycota</taxon>
        <taxon>Pezizomycotina</taxon>
        <taxon>Dothideomycetes</taxon>
        <taxon>Pleosporomycetidae</taxon>
        <taxon>Pleosporales</taxon>
        <taxon>Pleosporales incertae sedis</taxon>
        <taxon>Lojkania</taxon>
    </lineage>
</organism>
<dbReference type="PRINTS" id="PR00385">
    <property type="entry name" value="P450"/>
</dbReference>
<comment type="caution">
    <text evidence="9">The sequence shown here is derived from an EMBL/GenBank/DDBJ whole genome shotgun (WGS) entry which is preliminary data.</text>
</comment>
<dbReference type="Proteomes" id="UP000800093">
    <property type="component" value="Unassembled WGS sequence"/>
</dbReference>
<dbReference type="GO" id="GO:0020037">
    <property type="term" value="F:heme binding"/>
    <property type="evidence" value="ECO:0007669"/>
    <property type="project" value="InterPro"/>
</dbReference>
<sequence>MALLVGAVDGCSALTLVVLALVIYIVLGLIVAVYNVTLHPLAKFPGPLLQGGFKFPMLWSLFRGTATHETNQLHIRYGGVVRIAPDHLSFNTTQAWKDIYGTRLGKKQLPKDDEWFVDHKQPVNIIKSNDADHARMRKLVSHAFSESALREQELLLTTHTTNLVNKLRTLISGPENGRVDLRDYYNFLTFDVIGDLCLGESFGAIESGEYHSWIIQIFQGLKFWRVLRFGNAYPLLGHLFRFMLAVVPSIEETRDSFFKLPKVKVEKRLQMKTERKDFMSYILRYNDERGMNYEEIVDTASILIVGGSETTATLLCGLTYYLLVNPQILERLRQEIRGTFSTEADINLRTLGRLPYLDAVVEEALRMYPPASSIFPRRTPPEGDFIDGSFVPGNTSIGVHQFATYHSPRNFVNPDVFAPERWLPEGAQTYAQDNKAAFCPFHLGPRGCIGKNLAYFEIKSTIARLVWNFRMELCDESRNWIDQKVFLVWEKGPLWVKLTPRGE</sequence>
<evidence type="ECO:0000256" key="1">
    <source>
        <dbReference type="ARBA" id="ARBA00001971"/>
    </source>
</evidence>
<evidence type="ECO:0000256" key="4">
    <source>
        <dbReference type="ARBA" id="ARBA00022723"/>
    </source>
</evidence>
<dbReference type="GO" id="GO:0005506">
    <property type="term" value="F:iron ion binding"/>
    <property type="evidence" value="ECO:0007669"/>
    <property type="project" value="InterPro"/>
</dbReference>
<dbReference type="PANTHER" id="PTHR24305">
    <property type="entry name" value="CYTOCHROME P450"/>
    <property type="match status" value="1"/>
</dbReference>
<feature type="binding site" description="axial binding residue" evidence="6">
    <location>
        <position position="448"/>
    </location>
    <ligand>
        <name>heme</name>
        <dbReference type="ChEBI" id="CHEBI:30413"/>
    </ligand>
    <ligandPart>
        <name>Fe</name>
        <dbReference type="ChEBI" id="CHEBI:18248"/>
    </ligandPart>
</feature>
<evidence type="ECO:0000256" key="2">
    <source>
        <dbReference type="ARBA" id="ARBA00010617"/>
    </source>
</evidence>
<keyword evidence="4 6" id="KW-0479">Metal-binding</keyword>
<keyword evidence="8" id="KW-1133">Transmembrane helix</keyword>
<keyword evidence="8" id="KW-0812">Transmembrane</keyword>
<evidence type="ECO:0000256" key="7">
    <source>
        <dbReference type="RuleBase" id="RU000461"/>
    </source>
</evidence>
<keyword evidence="10" id="KW-1185">Reference proteome</keyword>
<proteinExistence type="inferred from homology"/>
<keyword evidence="5 6" id="KW-0408">Iron</keyword>
<dbReference type="InterPro" id="IPR036396">
    <property type="entry name" value="Cyt_P450_sf"/>
</dbReference>
<dbReference type="CDD" id="cd11058">
    <property type="entry name" value="CYP60B-like"/>
    <property type="match status" value="1"/>
</dbReference>
<gene>
    <name evidence="9" type="ORF">CC78DRAFT_616546</name>
</gene>
<dbReference type="InterPro" id="IPR002401">
    <property type="entry name" value="Cyt_P450_E_grp-I"/>
</dbReference>
<comment type="similarity">
    <text evidence="2 7">Belongs to the cytochrome P450 family.</text>
</comment>
<dbReference type="InterPro" id="IPR017972">
    <property type="entry name" value="Cyt_P450_CS"/>
</dbReference>
<keyword evidence="7" id="KW-0503">Monooxygenase</keyword>
<evidence type="ECO:0000256" key="8">
    <source>
        <dbReference type="SAM" id="Phobius"/>
    </source>
</evidence>
<dbReference type="EMBL" id="ML986614">
    <property type="protein sequence ID" value="KAF2264625.1"/>
    <property type="molecule type" value="Genomic_DNA"/>
</dbReference>
<dbReference type="OrthoDB" id="1470350at2759"/>
<evidence type="ECO:0000256" key="3">
    <source>
        <dbReference type="ARBA" id="ARBA00022617"/>
    </source>
</evidence>
<reference evidence="10" key="1">
    <citation type="journal article" date="2020" name="Stud. Mycol.">
        <title>101 Dothideomycetes genomes: A test case for predicting lifestyles and emergence of pathogens.</title>
        <authorList>
            <person name="Haridas S."/>
            <person name="Albert R."/>
            <person name="Binder M."/>
            <person name="Bloem J."/>
            <person name="LaButti K."/>
            <person name="Salamov A."/>
            <person name="Andreopoulos B."/>
            <person name="Baker S."/>
            <person name="Barry K."/>
            <person name="Bills G."/>
            <person name="Bluhm B."/>
            <person name="Cannon C."/>
            <person name="Castanera R."/>
            <person name="Culley D."/>
            <person name="Daum C."/>
            <person name="Ezra D."/>
            <person name="Gonzalez J."/>
            <person name="Henrissat B."/>
            <person name="Kuo A."/>
            <person name="Liang C."/>
            <person name="Lipzen A."/>
            <person name="Lutzoni F."/>
            <person name="Magnuson J."/>
            <person name="Mondo S."/>
            <person name="Nolan M."/>
            <person name="Ohm R."/>
            <person name="Pangilinan J."/>
            <person name="Park H.-J."/>
            <person name="Ramirez L."/>
            <person name="Alfaro M."/>
            <person name="Sun H."/>
            <person name="Tritt A."/>
            <person name="Yoshinaga Y."/>
            <person name="Zwiers L.-H."/>
            <person name="Turgeon B."/>
            <person name="Goodwin S."/>
            <person name="Spatafora J."/>
            <person name="Crous P."/>
            <person name="Grigoriev I."/>
        </authorList>
    </citation>
    <scope>NUCLEOTIDE SEQUENCE [LARGE SCALE GENOMIC DNA]</scope>
    <source>
        <strain evidence="10">CBS 304.66</strain>
    </source>
</reference>
<dbReference type="PRINTS" id="PR00463">
    <property type="entry name" value="EP450I"/>
</dbReference>
<keyword evidence="3 6" id="KW-0349">Heme</keyword>